<keyword evidence="3" id="KW-0547">Nucleotide-binding</keyword>
<comment type="caution">
    <text evidence="9">The sequence shown here is derived from an EMBL/GenBank/DDBJ whole genome shotgun (WGS) entry which is preliminary data.</text>
</comment>
<organism evidence="9 10">
    <name type="scientific">Granulicella mallensis</name>
    <dbReference type="NCBI Taxonomy" id="940614"/>
    <lineage>
        <taxon>Bacteria</taxon>
        <taxon>Pseudomonadati</taxon>
        <taxon>Acidobacteriota</taxon>
        <taxon>Terriglobia</taxon>
        <taxon>Terriglobales</taxon>
        <taxon>Acidobacteriaceae</taxon>
        <taxon>Granulicella</taxon>
    </lineage>
</organism>
<name>A0A7W8E8E1_9BACT</name>
<keyword evidence="2" id="KW-0548">Nucleotidyltransferase</keyword>
<comment type="catalytic activity">
    <reaction evidence="7">
        <text>L-tyrosyl-[protein] + ATP = O-(5'-adenylyl)-L-tyrosyl-[protein] + diphosphate</text>
        <dbReference type="Rhea" id="RHEA:54288"/>
        <dbReference type="Rhea" id="RHEA-COMP:10136"/>
        <dbReference type="Rhea" id="RHEA-COMP:13846"/>
        <dbReference type="ChEBI" id="CHEBI:30616"/>
        <dbReference type="ChEBI" id="CHEBI:33019"/>
        <dbReference type="ChEBI" id="CHEBI:46858"/>
        <dbReference type="ChEBI" id="CHEBI:83624"/>
        <dbReference type="EC" id="2.7.7.108"/>
    </reaction>
</comment>
<evidence type="ECO:0000259" key="8">
    <source>
        <dbReference type="PROSITE" id="PS51459"/>
    </source>
</evidence>
<comment type="catalytic activity">
    <reaction evidence="6">
        <text>L-threonyl-[protein] + ATP = 3-O-(5'-adenylyl)-L-threonyl-[protein] + diphosphate</text>
        <dbReference type="Rhea" id="RHEA:54292"/>
        <dbReference type="Rhea" id="RHEA-COMP:11060"/>
        <dbReference type="Rhea" id="RHEA-COMP:13847"/>
        <dbReference type="ChEBI" id="CHEBI:30013"/>
        <dbReference type="ChEBI" id="CHEBI:30616"/>
        <dbReference type="ChEBI" id="CHEBI:33019"/>
        <dbReference type="ChEBI" id="CHEBI:138113"/>
        <dbReference type="EC" id="2.7.7.108"/>
    </reaction>
</comment>
<evidence type="ECO:0000256" key="5">
    <source>
        <dbReference type="ARBA" id="ARBA00034531"/>
    </source>
</evidence>
<proteinExistence type="predicted"/>
<dbReference type="PANTHER" id="PTHR39560">
    <property type="entry name" value="PROTEIN ADENYLYLTRANSFERASE FIC-RELATED"/>
    <property type="match status" value="1"/>
</dbReference>
<evidence type="ECO:0000256" key="7">
    <source>
        <dbReference type="ARBA" id="ARBA00048696"/>
    </source>
</evidence>
<dbReference type="Proteomes" id="UP000584867">
    <property type="component" value="Unassembled WGS sequence"/>
</dbReference>
<dbReference type="EC" id="2.7.7.108" evidence="5"/>
<keyword evidence="4" id="KW-0067">ATP-binding</keyword>
<dbReference type="InterPro" id="IPR003812">
    <property type="entry name" value="Fido"/>
</dbReference>
<dbReference type="PANTHER" id="PTHR39560:SF1">
    <property type="entry name" value="PROTEIN ADENYLYLTRANSFERASE FIC-RELATED"/>
    <property type="match status" value="1"/>
</dbReference>
<dbReference type="RefSeq" id="WP_184253375.1">
    <property type="nucleotide sequence ID" value="NZ_JACHIO010000004.1"/>
</dbReference>
<dbReference type="Gene3D" id="1.10.3290.10">
    <property type="entry name" value="Fido-like domain"/>
    <property type="match status" value="1"/>
</dbReference>
<evidence type="ECO:0000313" key="9">
    <source>
        <dbReference type="EMBL" id="MBB5062717.1"/>
    </source>
</evidence>
<dbReference type="GO" id="GO:0051302">
    <property type="term" value="P:regulation of cell division"/>
    <property type="evidence" value="ECO:0007669"/>
    <property type="project" value="TreeGrafter"/>
</dbReference>
<evidence type="ECO:0000256" key="1">
    <source>
        <dbReference type="ARBA" id="ARBA00022679"/>
    </source>
</evidence>
<evidence type="ECO:0000256" key="3">
    <source>
        <dbReference type="ARBA" id="ARBA00022741"/>
    </source>
</evidence>
<dbReference type="InterPro" id="IPR036597">
    <property type="entry name" value="Fido-like_dom_sf"/>
</dbReference>
<evidence type="ECO:0000256" key="4">
    <source>
        <dbReference type="ARBA" id="ARBA00022840"/>
    </source>
</evidence>
<sequence length="195" mass="22290">MSGVIYDSQFDDEHRILRNKLGFTNPSQLEPAIAQLSYIRVMELNETPLRGKFDTPHLRAIHRYIFQDIFPWAGDFREVTTSRTNSFGFPPPQFIAPSLENIFTSLRAENHLKHLDSDRFSLRAGHYLGEINAVHAFREGNGRAQREFIRNLALTAGHRLVWTGLTPDENNHASRISYATGDSSALTTLIRKRLL</sequence>
<reference evidence="9 10" key="1">
    <citation type="submission" date="2020-08" db="EMBL/GenBank/DDBJ databases">
        <title>Genomic Encyclopedia of Type Strains, Phase IV (KMG-V): Genome sequencing to study the core and pangenomes of soil and plant-associated prokaryotes.</title>
        <authorList>
            <person name="Whitman W."/>
        </authorList>
    </citation>
    <scope>NUCLEOTIDE SEQUENCE [LARGE SCALE GENOMIC DNA]</scope>
    <source>
        <strain evidence="9 10">X5P3</strain>
    </source>
</reference>
<evidence type="ECO:0000256" key="2">
    <source>
        <dbReference type="ARBA" id="ARBA00022695"/>
    </source>
</evidence>
<protein>
    <recommendedName>
        <fullName evidence="5">protein adenylyltransferase</fullName>
        <ecNumber evidence="5">2.7.7.108</ecNumber>
    </recommendedName>
</protein>
<evidence type="ECO:0000313" key="10">
    <source>
        <dbReference type="Proteomes" id="UP000584867"/>
    </source>
</evidence>
<keyword evidence="1" id="KW-0808">Transferase</keyword>
<gene>
    <name evidence="9" type="ORF">HDF15_001054</name>
</gene>
<feature type="domain" description="Fido" evidence="8">
    <location>
        <begin position="53"/>
        <end position="192"/>
    </location>
</feature>
<evidence type="ECO:0000256" key="6">
    <source>
        <dbReference type="ARBA" id="ARBA00047939"/>
    </source>
</evidence>
<dbReference type="GO" id="GO:0005524">
    <property type="term" value="F:ATP binding"/>
    <property type="evidence" value="ECO:0007669"/>
    <property type="project" value="UniProtKB-KW"/>
</dbReference>
<dbReference type="AlphaFoldDB" id="A0A7W8E8E1"/>
<dbReference type="Pfam" id="PF02661">
    <property type="entry name" value="Fic"/>
    <property type="match status" value="1"/>
</dbReference>
<accession>A0A7W8E8E1</accession>
<dbReference type="EMBL" id="JACHIO010000004">
    <property type="protein sequence ID" value="MBB5062717.1"/>
    <property type="molecule type" value="Genomic_DNA"/>
</dbReference>
<dbReference type="GO" id="GO:0070733">
    <property type="term" value="F:AMPylase activity"/>
    <property type="evidence" value="ECO:0007669"/>
    <property type="project" value="UniProtKB-EC"/>
</dbReference>
<dbReference type="PROSITE" id="PS51459">
    <property type="entry name" value="FIDO"/>
    <property type="match status" value="1"/>
</dbReference>
<dbReference type="SUPFAM" id="SSF140931">
    <property type="entry name" value="Fic-like"/>
    <property type="match status" value="1"/>
</dbReference>